<keyword evidence="1" id="KW-0812">Transmembrane</keyword>
<gene>
    <name evidence="3" type="ORF">NOX80_17115</name>
</gene>
<feature type="transmembrane region" description="Helical" evidence="1">
    <location>
        <begin position="31"/>
        <end position="50"/>
    </location>
</feature>
<sequence>MARKYRSWEEQYSEDNRYEAAVRRVKRIKGFYTHLLVYLLVNAFIVFLNIQDMKEGESYFQIKNFFTAICWGIGLLAHGIRVFGYDLFFGQNWENRKIREYMDKEKKEKWE</sequence>
<feature type="transmembrane region" description="Helical" evidence="1">
    <location>
        <begin position="65"/>
        <end position="89"/>
    </location>
</feature>
<evidence type="ECO:0000259" key="2">
    <source>
        <dbReference type="Pfam" id="PF13239"/>
    </source>
</evidence>
<dbReference type="EMBL" id="CP101751">
    <property type="protein sequence ID" value="UUC45332.1"/>
    <property type="molecule type" value="Genomic_DNA"/>
</dbReference>
<proteinExistence type="predicted"/>
<keyword evidence="1" id="KW-1133">Transmembrane helix</keyword>
<dbReference type="Proteomes" id="UP001059844">
    <property type="component" value="Chromosome"/>
</dbReference>
<keyword evidence="4" id="KW-1185">Reference proteome</keyword>
<organism evidence="3 4">
    <name type="scientific">Flavobacterium cerinum</name>
    <dbReference type="NCBI Taxonomy" id="2502784"/>
    <lineage>
        <taxon>Bacteria</taxon>
        <taxon>Pseudomonadati</taxon>
        <taxon>Bacteroidota</taxon>
        <taxon>Flavobacteriia</taxon>
        <taxon>Flavobacteriales</taxon>
        <taxon>Flavobacteriaceae</taxon>
        <taxon>Flavobacterium</taxon>
    </lineage>
</organism>
<accession>A0ABY5IUX0</accession>
<keyword evidence="1" id="KW-0472">Membrane</keyword>
<protein>
    <submittedName>
        <fullName evidence="3">2TM domain-containing protein</fullName>
    </submittedName>
</protein>
<evidence type="ECO:0000256" key="1">
    <source>
        <dbReference type="SAM" id="Phobius"/>
    </source>
</evidence>
<name>A0ABY5IUX0_9FLAO</name>
<dbReference type="Pfam" id="PF13239">
    <property type="entry name" value="2TM"/>
    <property type="match status" value="1"/>
</dbReference>
<reference evidence="3" key="1">
    <citation type="submission" date="2022-07" db="EMBL/GenBank/DDBJ databases">
        <title>Isolation, identification, and degradation of a PFOSA degrading strain from sewage treatment plant.</title>
        <authorList>
            <person name="Zhang L."/>
            <person name="Huo Y."/>
        </authorList>
    </citation>
    <scope>NUCLEOTIDE SEQUENCE</scope>
    <source>
        <strain evidence="3">C1</strain>
    </source>
</reference>
<dbReference type="RefSeq" id="WP_256551029.1">
    <property type="nucleotide sequence ID" value="NZ_CP101751.1"/>
</dbReference>
<evidence type="ECO:0000313" key="3">
    <source>
        <dbReference type="EMBL" id="UUC45332.1"/>
    </source>
</evidence>
<evidence type="ECO:0000313" key="4">
    <source>
        <dbReference type="Proteomes" id="UP001059844"/>
    </source>
</evidence>
<dbReference type="InterPro" id="IPR025698">
    <property type="entry name" value="2TM_dom"/>
</dbReference>
<feature type="domain" description="2TM" evidence="2">
    <location>
        <begin position="20"/>
        <end position="103"/>
    </location>
</feature>